<dbReference type="Pfam" id="PF13274">
    <property type="entry name" value="SocA_Panacea"/>
    <property type="match status" value="1"/>
</dbReference>
<dbReference type="EMBL" id="VDDR01000001">
    <property type="protein sequence ID" value="TNC02657.1"/>
    <property type="molecule type" value="Genomic_DNA"/>
</dbReference>
<dbReference type="AlphaFoldDB" id="A0ABD7RQ12"/>
<name>A0ABD7RQ12_BACCE</name>
<dbReference type="InterPro" id="IPR025272">
    <property type="entry name" value="SocA_Panacea"/>
</dbReference>
<evidence type="ECO:0000259" key="1">
    <source>
        <dbReference type="Pfam" id="PF13274"/>
    </source>
</evidence>
<proteinExistence type="predicted"/>
<gene>
    <name evidence="2" type="ORF">FHG65_00160</name>
</gene>
<dbReference type="RefSeq" id="WP_098839046.1">
    <property type="nucleotide sequence ID" value="NZ_JARPOZ010000021.1"/>
</dbReference>
<sequence length="249" mass="28727">MAFHFIAIMSHYSTGRRIAWHYSDEFKLDKEVIQTFLKRVRKKCGEVQLGIHKLATESTRWDSVTQKDSFFKDVYQTRDVDVFIDMVVQDQELSATDVSKFILSVFPSSHLKLQKLLYFSYAEFLLRTGTRLFKEPIVAFKYGPVVESVFHSYKIHGSDTIGYKEDEIICYETEALAITPSFMKIASSEHGIVALECILKTLRQYGQLSAIELVEKTHQAGGPWDKVFKPGQNCEISDEFITQYHQVIN</sequence>
<feature type="domain" description="Antitoxin SocA-like Panacea" evidence="1">
    <location>
        <begin position="113"/>
        <end position="224"/>
    </location>
</feature>
<evidence type="ECO:0000313" key="3">
    <source>
        <dbReference type="Proteomes" id="UP000309400"/>
    </source>
</evidence>
<evidence type="ECO:0000313" key="2">
    <source>
        <dbReference type="EMBL" id="TNC02657.1"/>
    </source>
</evidence>
<accession>A0ABD7RQ12</accession>
<organism evidence="2 3">
    <name type="scientific">Bacillus cereus</name>
    <dbReference type="NCBI Taxonomy" id="1396"/>
    <lineage>
        <taxon>Bacteria</taxon>
        <taxon>Bacillati</taxon>
        <taxon>Bacillota</taxon>
        <taxon>Bacilli</taxon>
        <taxon>Bacillales</taxon>
        <taxon>Bacillaceae</taxon>
        <taxon>Bacillus</taxon>
        <taxon>Bacillus cereus group</taxon>
    </lineage>
</organism>
<protein>
    <submittedName>
        <fullName evidence="2">DUF4065 domain-containing protein</fullName>
    </submittedName>
</protein>
<dbReference type="Proteomes" id="UP000309400">
    <property type="component" value="Unassembled WGS sequence"/>
</dbReference>
<comment type="caution">
    <text evidence="2">The sequence shown here is derived from an EMBL/GenBank/DDBJ whole genome shotgun (WGS) entry which is preliminary data.</text>
</comment>
<reference evidence="2 3" key="1">
    <citation type="submission" date="2019-06" db="EMBL/GenBank/DDBJ databases">
        <title>Biocontrol Bacillus strains from Vietnam.</title>
        <authorList>
            <person name="Borriss R."/>
            <person name="Lasch P."/>
            <person name="Thanh Tam L.T."/>
        </authorList>
    </citation>
    <scope>NUCLEOTIDE SEQUENCE [LARGE SCALE GENOMIC DNA]</scope>
    <source>
        <strain evidence="2 3">A8</strain>
    </source>
</reference>